<dbReference type="InterPro" id="IPR058163">
    <property type="entry name" value="LysR-type_TF_proteobact-type"/>
</dbReference>
<dbReference type="SUPFAM" id="SSF53850">
    <property type="entry name" value="Periplasmic binding protein-like II"/>
    <property type="match status" value="1"/>
</dbReference>
<dbReference type="GO" id="GO:0006351">
    <property type="term" value="P:DNA-templated transcription"/>
    <property type="evidence" value="ECO:0007669"/>
    <property type="project" value="TreeGrafter"/>
</dbReference>
<dbReference type="InterPro" id="IPR036388">
    <property type="entry name" value="WH-like_DNA-bd_sf"/>
</dbReference>
<dbReference type="InterPro" id="IPR036390">
    <property type="entry name" value="WH_DNA-bd_sf"/>
</dbReference>
<dbReference type="Proteomes" id="UP000613266">
    <property type="component" value="Unassembled WGS sequence"/>
</dbReference>
<keyword evidence="7" id="KW-1185">Reference proteome</keyword>
<dbReference type="PROSITE" id="PS50931">
    <property type="entry name" value="HTH_LYSR"/>
    <property type="match status" value="1"/>
</dbReference>
<evidence type="ECO:0000256" key="4">
    <source>
        <dbReference type="ARBA" id="ARBA00023163"/>
    </source>
</evidence>
<reference evidence="6" key="1">
    <citation type="submission" date="2020-12" db="EMBL/GenBank/DDBJ databases">
        <title>The genome sequence of Inhella sp. 1Y17.</title>
        <authorList>
            <person name="Liu Y."/>
        </authorList>
    </citation>
    <scope>NUCLEOTIDE SEQUENCE</scope>
    <source>
        <strain evidence="6">1Y17</strain>
    </source>
</reference>
<accession>A0A931J9A1</accession>
<sequence>MNEQDLRTLWVLSRVAQHGSFAAAARELGLTRAAVSRLVAQSERRLGVRLAERSTRQVVLSEAALHLVEAVQPALHTLQAALTALPEAHHALRGPVRLACSHALGQHLVLPLLQRFLHAQPGVKLELLWSDRVEDLVGQRVDVAVRLGDLPDSTLVARPVGRVALALVGAPSLFEGRRPPRRVAELAAWPHLVLRPPGVSEARPWRFITPSGREYFRPHAPVAELSALEPAVDLCLAGLGLAMLPRYLVSEHLAAGRLRALLASQLAEGPAVHVCTTQRELLPQRVQVLLALLVPGLKAALAAA</sequence>
<keyword evidence="2" id="KW-0805">Transcription regulation</keyword>
<organism evidence="6 7">
    <name type="scientific">Inhella proteolytica</name>
    <dbReference type="NCBI Taxonomy" id="2795029"/>
    <lineage>
        <taxon>Bacteria</taxon>
        <taxon>Pseudomonadati</taxon>
        <taxon>Pseudomonadota</taxon>
        <taxon>Betaproteobacteria</taxon>
        <taxon>Burkholderiales</taxon>
        <taxon>Sphaerotilaceae</taxon>
        <taxon>Inhella</taxon>
    </lineage>
</organism>
<dbReference type="Gene3D" id="1.10.10.10">
    <property type="entry name" value="Winged helix-like DNA-binding domain superfamily/Winged helix DNA-binding domain"/>
    <property type="match status" value="1"/>
</dbReference>
<dbReference type="InterPro" id="IPR005119">
    <property type="entry name" value="LysR_subst-bd"/>
</dbReference>
<dbReference type="RefSeq" id="WP_198112915.1">
    <property type="nucleotide sequence ID" value="NZ_JAEDAK010000018.1"/>
</dbReference>
<feature type="domain" description="HTH lysR-type" evidence="5">
    <location>
        <begin position="1"/>
        <end position="61"/>
    </location>
</feature>
<dbReference type="AlphaFoldDB" id="A0A931J9A1"/>
<keyword evidence="4" id="KW-0804">Transcription</keyword>
<dbReference type="Pfam" id="PF03466">
    <property type="entry name" value="LysR_substrate"/>
    <property type="match status" value="1"/>
</dbReference>
<comment type="similarity">
    <text evidence="1">Belongs to the LysR transcriptional regulatory family.</text>
</comment>
<dbReference type="PANTHER" id="PTHR30537">
    <property type="entry name" value="HTH-TYPE TRANSCRIPTIONAL REGULATOR"/>
    <property type="match status" value="1"/>
</dbReference>
<dbReference type="SUPFAM" id="SSF46785">
    <property type="entry name" value="Winged helix' DNA-binding domain"/>
    <property type="match status" value="1"/>
</dbReference>
<gene>
    <name evidence="6" type="ORF">I7X39_19820</name>
</gene>
<comment type="caution">
    <text evidence="6">The sequence shown here is derived from an EMBL/GenBank/DDBJ whole genome shotgun (WGS) entry which is preliminary data.</text>
</comment>
<keyword evidence="3" id="KW-0238">DNA-binding</keyword>
<dbReference type="Gene3D" id="3.40.190.290">
    <property type="match status" value="1"/>
</dbReference>
<proteinExistence type="inferred from homology"/>
<dbReference type="EMBL" id="JAEDAK010000018">
    <property type="protein sequence ID" value="MBH9579147.1"/>
    <property type="molecule type" value="Genomic_DNA"/>
</dbReference>
<dbReference type="Pfam" id="PF00126">
    <property type="entry name" value="HTH_1"/>
    <property type="match status" value="1"/>
</dbReference>
<dbReference type="PANTHER" id="PTHR30537:SF5">
    <property type="entry name" value="HTH-TYPE TRANSCRIPTIONAL ACTIVATOR TTDR-RELATED"/>
    <property type="match status" value="1"/>
</dbReference>
<dbReference type="GO" id="GO:0043565">
    <property type="term" value="F:sequence-specific DNA binding"/>
    <property type="evidence" value="ECO:0007669"/>
    <property type="project" value="TreeGrafter"/>
</dbReference>
<evidence type="ECO:0000256" key="1">
    <source>
        <dbReference type="ARBA" id="ARBA00009437"/>
    </source>
</evidence>
<evidence type="ECO:0000256" key="3">
    <source>
        <dbReference type="ARBA" id="ARBA00023125"/>
    </source>
</evidence>
<dbReference type="CDD" id="cd08422">
    <property type="entry name" value="PBP2_CrgA_like"/>
    <property type="match status" value="1"/>
</dbReference>
<dbReference type="GO" id="GO:0003700">
    <property type="term" value="F:DNA-binding transcription factor activity"/>
    <property type="evidence" value="ECO:0007669"/>
    <property type="project" value="InterPro"/>
</dbReference>
<name>A0A931J9A1_9BURK</name>
<evidence type="ECO:0000256" key="2">
    <source>
        <dbReference type="ARBA" id="ARBA00023015"/>
    </source>
</evidence>
<evidence type="ECO:0000313" key="7">
    <source>
        <dbReference type="Proteomes" id="UP000613266"/>
    </source>
</evidence>
<protein>
    <submittedName>
        <fullName evidence="6">LysR family transcriptional regulator</fullName>
    </submittedName>
</protein>
<evidence type="ECO:0000259" key="5">
    <source>
        <dbReference type="PROSITE" id="PS50931"/>
    </source>
</evidence>
<evidence type="ECO:0000313" key="6">
    <source>
        <dbReference type="EMBL" id="MBH9579147.1"/>
    </source>
</evidence>
<dbReference type="InterPro" id="IPR000847">
    <property type="entry name" value="LysR_HTH_N"/>
</dbReference>